<feature type="transmembrane region" description="Helical" evidence="1">
    <location>
        <begin position="31"/>
        <end position="49"/>
    </location>
</feature>
<reference evidence="2 3" key="1">
    <citation type="submission" date="2023-04" db="EMBL/GenBank/DDBJ databases">
        <title>Ectobacillus antri isolated from activated sludge.</title>
        <authorList>
            <person name="Yan P."/>
            <person name="Liu X."/>
        </authorList>
    </citation>
    <scope>NUCLEOTIDE SEQUENCE [LARGE SCALE GENOMIC DNA]</scope>
    <source>
        <strain evidence="2 3">C18H</strain>
    </source>
</reference>
<feature type="transmembrane region" description="Helical" evidence="1">
    <location>
        <begin position="400"/>
        <end position="416"/>
    </location>
</feature>
<keyword evidence="1" id="KW-0812">Transmembrane</keyword>
<evidence type="ECO:0000313" key="3">
    <source>
        <dbReference type="Proteomes" id="UP001218246"/>
    </source>
</evidence>
<feature type="transmembrane region" description="Helical" evidence="1">
    <location>
        <begin position="7"/>
        <end position="25"/>
    </location>
</feature>
<feature type="transmembrane region" description="Helical" evidence="1">
    <location>
        <begin position="370"/>
        <end position="388"/>
    </location>
</feature>
<evidence type="ECO:0000256" key="1">
    <source>
        <dbReference type="SAM" id="Phobius"/>
    </source>
</evidence>
<feature type="transmembrane region" description="Helical" evidence="1">
    <location>
        <begin position="265"/>
        <end position="283"/>
    </location>
</feature>
<dbReference type="Proteomes" id="UP001218246">
    <property type="component" value="Unassembled WGS sequence"/>
</dbReference>
<feature type="transmembrane region" description="Helical" evidence="1">
    <location>
        <begin position="181"/>
        <end position="199"/>
    </location>
</feature>
<keyword evidence="1" id="KW-0472">Membrane</keyword>
<accession>A0ABT6H7U6</accession>
<proteinExistence type="predicted"/>
<keyword evidence="3" id="KW-1185">Reference proteome</keyword>
<gene>
    <name evidence="2" type="ORF">P6P90_14415</name>
</gene>
<dbReference type="EMBL" id="JARULN010000019">
    <property type="protein sequence ID" value="MDG5755140.1"/>
    <property type="molecule type" value="Genomic_DNA"/>
</dbReference>
<feature type="transmembrane region" description="Helical" evidence="1">
    <location>
        <begin position="137"/>
        <end position="161"/>
    </location>
</feature>
<comment type="caution">
    <text evidence="2">The sequence shown here is derived from an EMBL/GenBank/DDBJ whole genome shotgun (WGS) entry which is preliminary data.</text>
</comment>
<name>A0ABT6H7U6_9BACI</name>
<keyword evidence="1" id="KW-1133">Transmembrane helix</keyword>
<sequence length="449" mass="50513">MNKFEKWLLTVFFIELFVGGGGRLIDFGVLSIRQVLFLLVVATFLFRIIKTRAFFDKKVNTFLLFDRTAIAIYMLMGWFVVSAVIGAINGNALSVIVMDFLRVAFFALYFPLAYYISKDRYEKETIITILKYSSLGVAVFTIVISLLGKTVFSSNFASYYYFLNDVMNDDLFFRPSHSVFYKSHFFVLMGVFLSLNALLSRKHSKLDIANVVLGLISIVWSETRGFLLALMFGIMFIVFLDVKTFTDAIRGLKNKFLTVVQSKVMMRKIAVSLMIVAAVPFMYKYMTIERFGQDVAAPTEEGTESSKGDKAEQEINDVSVNARLDFILASKDLVFKSVPAFVVGSGYGTEIAGRDTGIEMSFLDILVEQGIIGLALWLYVCFILYYNYHMYYVKKGVPDTNDVSLLACIAALGLLTNINPFINNPLGIGFLLIVLVLSKRKAESIKTTA</sequence>
<protein>
    <recommendedName>
        <fullName evidence="4">O-antigen ligase domain-containing protein</fullName>
    </recommendedName>
</protein>
<evidence type="ECO:0000313" key="2">
    <source>
        <dbReference type="EMBL" id="MDG5755140.1"/>
    </source>
</evidence>
<feature type="transmembrane region" description="Helical" evidence="1">
    <location>
        <begin position="95"/>
        <end position="116"/>
    </location>
</feature>
<feature type="transmembrane region" description="Helical" evidence="1">
    <location>
        <begin position="227"/>
        <end position="245"/>
    </location>
</feature>
<dbReference type="RefSeq" id="WP_124564194.1">
    <property type="nucleotide sequence ID" value="NZ_JARRRY010000010.1"/>
</dbReference>
<organism evidence="2 3">
    <name type="scientific">Ectobacillus antri</name>
    <dbReference type="NCBI Taxonomy" id="2486280"/>
    <lineage>
        <taxon>Bacteria</taxon>
        <taxon>Bacillati</taxon>
        <taxon>Bacillota</taxon>
        <taxon>Bacilli</taxon>
        <taxon>Bacillales</taxon>
        <taxon>Bacillaceae</taxon>
        <taxon>Ectobacillus</taxon>
    </lineage>
</organism>
<feature type="transmembrane region" description="Helical" evidence="1">
    <location>
        <begin position="70"/>
        <end position="89"/>
    </location>
</feature>
<evidence type="ECO:0008006" key="4">
    <source>
        <dbReference type="Google" id="ProtNLM"/>
    </source>
</evidence>